<organism evidence="3 4">
    <name type="scientific">Bos mutus</name>
    <name type="common">wild yak</name>
    <dbReference type="NCBI Taxonomy" id="72004"/>
    <lineage>
        <taxon>Eukaryota</taxon>
        <taxon>Metazoa</taxon>
        <taxon>Chordata</taxon>
        <taxon>Craniata</taxon>
        <taxon>Vertebrata</taxon>
        <taxon>Euteleostomi</taxon>
        <taxon>Mammalia</taxon>
        <taxon>Eutheria</taxon>
        <taxon>Laurasiatheria</taxon>
        <taxon>Artiodactyla</taxon>
        <taxon>Ruminantia</taxon>
        <taxon>Pecora</taxon>
        <taxon>Bovidae</taxon>
        <taxon>Bovinae</taxon>
        <taxon>Bos</taxon>
    </lineage>
</organism>
<evidence type="ECO:0000256" key="1">
    <source>
        <dbReference type="SAM" id="MobiDB-lite"/>
    </source>
</evidence>
<protein>
    <submittedName>
        <fullName evidence="3">Uncharacterized protein</fullName>
    </submittedName>
</protein>
<evidence type="ECO:0000313" key="3">
    <source>
        <dbReference type="EMBL" id="MXQ94387.1"/>
    </source>
</evidence>
<feature type="transmembrane region" description="Helical" evidence="2">
    <location>
        <begin position="96"/>
        <end position="116"/>
    </location>
</feature>
<feature type="region of interest" description="Disordered" evidence="1">
    <location>
        <begin position="346"/>
        <end position="371"/>
    </location>
</feature>
<keyword evidence="4" id="KW-1185">Reference proteome</keyword>
<name>A0A6B0S075_9CETA</name>
<keyword evidence="2" id="KW-1133">Transmembrane helix</keyword>
<gene>
    <name evidence="3" type="ORF">E5288_WYG001190</name>
</gene>
<feature type="transmembrane region" description="Helical" evidence="2">
    <location>
        <begin position="18"/>
        <end position="38"/>
    </location>
</feature>
<keyword evidence="2" id="KW-0472">Membrane</keyword>
<reference evidence="3" key="1">
    <citation type="submission" date="2019-10" db="EMBL/GenBank/DDBJ databases">
        <title>The sequence and de novo assembly of the wild yak genome.</title>
        <authorList>
            <person name="Liu Y."/>
        </authorList>
    </citation>
    <scope>NUCLEOTIDE SEQUENCE [LARGE SCALE GENOMIC DNA]</scope>
    <source>
        <strain evidence="3">WY2019</strain>
    </source>
</reference>
<dbReference type="AlphaFoldDB" id="A0A6B0S075"/>
<dbReference type="EMBL" id="VBQZ03000109">
    <property type="protein sequence ID" value="MXQ94387.1"/>
    <property type="molecule type" value="Genomic_DNA"/>
</dbReference>
<evidence type="ECO:0000256" key="2">
    <source>
        <dbReference type="SAM" id="Phobius"/>
    </source>
</evidence>
<sequence length="371" mass="40592">MLEAGAAHGFLFLTHSGYLFLTLSGHLFLTPSGFLFLTFSGHLFLTHSGFLFFTPSGFLFLTHGFLFLTFSGYLFLTHSGFLFFTHSGYLSLTHSGFLFLTLSGYLFLTHCEFLFLHIMGACSSHPDNTMGELARRIVKGGPFLMGPSPMSSQVLDLLLEDREAELSEAQEKTGTNNANHVVLRQAGLCRKKGKGGNGQVPLFKESFLKAPSRRRSTFALSMCINPLRKSPLVCSGDKTAALERLKFEYKIDCSLDLNSSNDSQHSFLVKISDSWMVLPISETHTGARRHLSFGEVKIGILPSPRQGPASPYPLLEECRFSLCPGSAAGTRVLTARQDLHSVMDHSTYQSPHEEDASPLPGGTEAAVLAGG</sequence>
<keyword evidence="2" id="KW-0812">Transmembrane</keyword>
<proteinExistence type="predicted"/>
<evidence type="ECO:0000313" key="4">
    <source>
        <dbReference type="Proteomes" id="UP000322234"/>
    </source>
</evidence>
<feature type="transmembrane region" description="Helical" evidence="2">
    <location>
        <begin position="50"/>
        <end position="76"/>
    </location>
</feature>
<dbReference type="Proteomes" id="UP000322234">
    <property type="component" value="Unassembled WGS sequence"/>
</dbReference>
<accession>A0A6B0S075</accession>
<comment type="caution">
    <text evidence="3">The sequence shown here is derived from an EMBL/GenBank/DDBJ whole genome shotgun (WGS) entry which is preliminary data.</text>
</comment>